<dbReference type="InterPro" id="IPR006073">
    <property type="entry name" value="GTP-bd"/>
</dbReference>
<dbReference type="Pfam" id="PF01926">
    <property type="entry name" value="MMR_HSR1"/>
    <property type="match status" value="1"/>
</dbReference>
<dbReference type="AlphaFoldDB" id="F1KRS0"/>
<organism evidence="2">
    <name type="scientific">Ascaris suum</name>
    <name type="common">Pig roundworm</name>
    <name type="synonym">Ascaris lumbricoides</name>
    <dbReference type="NCBI Taxonomy" id="6253"/>
    <lineage>
        <taxon>Eukaryota</taxon>
        <taxon>Metazoa</taxon>
        <taxon>Ecdysozoa</taxon>
        <taxon>Nematoda</taxon>
        <taxon>Chromadorea</taxon>
        <taxon>Rhabditida</taxon>
        <taxon>Spirurina</taxon>
        <taxon>Ascaridomorpha</taxon>
        <taxon>Ascaridoidea</taxon>
        <taxon>Ascarididae</taxon>
        <taxon>Ascaris</taxon>
    </lineage>
</organism>
<name>F1KRS0_ASCSU</name>
<dbReference type="PANTHER" id="PTHR46406">
    <property type="entry name" value="NITRIC OXIDE-ASSOCIATED PROTEIN 1"/>
    <property type="match status" value="1"/>
</dbReference>
<proteinExistence type="evidence at transcript level"/>
<dbReference type="SUPFAM" id="SSF52540">
    <property type="entry name" value="P-loop containing nucleoside triphosphate hydrolases"/>
    <property type="match status" value="1"/>
</dbReference>
<protein>
    <recommendedName>
        <fullName evidence="1">G domain-containing protein</fullName>
    </recommendedName>
</protein>
<dbReference type="CDD" id="cd01855">
    <property type="entry name" value="YqeH"/>
    <property type="match status" value="1"/>
</dbReference>
<evidence type="ECO:0000259" key="1">
    <source>
        <dbReference type="Pfam" id="PF01926"/>
    </source>
</evidence>
<accession>F1KRS0</accession>
<dbReference type="InterPro" id="IPR052807">
    <property type="entry name" value="Mito_transl_resp_regulator"/>
</dbReference>
<dbReference type="GO" id="GO:0005525">
    <property type="term" value="F:GTP binding"/>
    <property type="evidence" value="ECO:0007669"/>
    <property type="project" value="InterPro"/>
</dbReference>
<dbReference type="EMBL" id="JI164804">
    <property type="protein sequence ID" value="ADY40574.1"/>
    <property type="molecule type" value="mRNA"/>
</dbReference>
<dbReference type="Gene3D" id="3.40.50.300">
    <property type="entry name" value="P-loop containing nucleotide triphosphate hydrolases"/>
    <property type="match status" value="1"/>
</dbReference>
<evidence type="ECO:0000313" key="2">
    <source>
        <dbReference type="EMBL" id="ADY40574.1"/>
    </source>
</evidence>
<reference evidence="2" key="1">
    <citation type="journal article" date="2011" name="Genome Res.">
        <title>Deep small RNA sequencing from the nematode Ascaris reveals conservation, functional diversification, and novel developmental profiles.</title>
        <authorList>
            <person name="Wang J."/>
            <person name="Czech B."/>
            <person name="Crunk A."/>
            <person name="Wallace A."/>
            <person name="Mitreva M."/>
            <person name="Hannon G.J."/>
            <person name="Davis R.E."/>
        </authorList>
    </citation>
    <scope>NUCLEOTIDE SEQUENCE</scope>
</reference>
<sequence length="380" mass="43447">MRIASGWSNMEVSIRQSQHQIGVAMDVVRNSTARMHRCLASCRSRSSQNLNRRKVLSGFLPVEIFSKLESTKGPEEGLCRRCYLLEKHNFLLNVNVCEVDYRSMMCHLKLKQEALIILVVDMSDLPASIYAHLPEIIGDRKPMVVVGNKVDLLPPDQRSGYLKHFRETLFKAVEDVGFTRRFNVLHVALISAKTGFGVEELITNIHLKWSTRGTAIRNDIYLVGCTNAGKSTLFNTLLQSDLCKVRAVDLVQRATTSIWPGTTISLLKFPVMNPTPHKLELRRRRLLANQAWALKERRMRKQLLKETGDVKYATLQAYVGNTFKETEEELQPISIKALRNEDVNSTLMEGYRNTEEADAMESRRMRFLQKEIGAMIRRVP</sequence>
<dbReference type="InterPro" id="IPR027417">
    <property type="entry name" value="P-loop_NTPase"/>
</dbReference>
<feature type="domain" description="G" evidence="1">
    <location>
        <begin position="220"/>
        <end position="269"/>
    </location>
</feature>
<dbReference type="PANTHER" id="PTHR46406:SF1">
    <property type="entry name" value="NITRIC OXIDE-ASSOCIATED PROTEIN 1"/>
    <property type="match status" value="1"/>
</dbReference>